<protein>
    <recommendedName>
        <fullName evidence="6">Integrase catalytic domain-containing protein</fullName>
    </recommendedName>
</protein>
<dbReference type="GO" id="GO:0046872">
    <property type="term" value="F:metal ion binding"/>
    <property type="evidence" value="ECO:0007669"/>
    <property type="project" value="UniProtKB-KW"/>
</dbReference>
<dbReference type="InterPro" id="IPR043502">
    <property type="entry name" value="DNA/RNA_pol_sf"/>
</dbReference>
<name>A0A6H5H5K9_9HEMI</name>
<dbReference type="Pfam" id="PF00665">
    <property type="entry name" value="rve"/>
    <property type="match status" value="1"/>
</dbReference>
<evidence type="ECO:0000313" key="7">
    <source>
        <dbReference type="EMBL" id="CAB0011204.1"/>
    </source>
</evidence>
<dbReference type="SUPFAM" id="SSF56672">
    <property type="entry name" value="DNA/RNA polymerases"/>
    <property type="match status" value="1"/>
</dbReference>
<dbReference type="Pfam" id="PF07727">
    <property type="entry name" value="RVT_2"/>
    <property type="match status" value="1"/>
</dbReference>
<dbReference type="SUPFAM" id="SSF53098">
    <property type="entry name" value="Ribonuclease H-like"/>
    <property type="match status" value="1"/>
</dbReference>
<feature type="region of interest" description="Disordered" evidence="5">
    <location>
        <begin position="737"/>
        <end position="822"/>
    </location>
</feature>
<dbReference type="AlphaFoldDB" id="A0A6H5H5K9"/>
<dbReference type="InterPro" id="IPR025724">
    <property type="entry name" value="GAG-pre-integrase_dom"/>
</dbReference>
<dbReference type="InterPro" id="IPR012337">
    <property type="entry name" value="RNaseH-like_sf"/>
</dbReference>
<evidence type="ECO:0000256" key="4">
    <source>
        <dbReference type="ARBA" id="ARBA00022801"/>
    </source>
</evidence>
<dbReference type="InterPro" id="IPR013103">
    <property type="entry name" value="RVT_2"/>
</dbReference>
<dbReference type="Gene3D" id="3.30.420.10">
    <property type="entry name" value="Ribonuclease H-like superfamily/Ribonuclease H"/>
    <property type="match status" value="1"/>
</dbReference>
<dbReference type="GO" id="GO:0004190">
    <property type="term" value="F:aspartic-type endopeptidase activity"/>
    <property type="evidence" value="ECO:0007669"/>
    <property type="project" value="UniProtKB-KW"/>
</dbReference>
<dbReference type="PANTHER" id="PTHR42648:SF24">
    <property type="entry name" value="INTEGRASE CATALYTIC DOMAIN-CONTAINING PROTEIN"/>
    <property type="match status" value="1"/>
</dbReference>
<dbReference type="PANTHER" id="PTHR42648">
    <property type="entry name" value="TRANSPOSASE, PUTATIVE-RELATED"/>
    <property type="match status" value="1"/>
</dbReference>
<dbReference type="GO" id="GO:0003676">
    <property type="term" value="F:nucleic acid binding"/>
    <property type="evidence" value="ECO:0007669"/>
    <property type="project" value="InterPro"/>
</dbReference>
<evidence type="ECO:0000256" key="3">
    <source>
        <dbReference type="ARBA" id="ARBA00022750"/>
    </source>
</evidence>
<keyword evidence="3" id="KW-0064">Aspartyl protease</keyword>
<dbReference type="Proteomes" id="UP000479000">
    <property type="component" value="Unassembled WGS sequence"/>
</dbReference>
<evidence type="ECO:0000256" key="1">
    <source>
        <dbReference type="ARBA" id="ARBA00022670"/>
    </source>
</evidence>
<evidence type="ECO:0000256" key="5">
    <source>
        <dbReference type="SAM" id="MobiDB-lite"/>
    </source>
</evidence>
<feature type="region of interest" description="Disordered" evidence="5">
    <location>
        <begin position="210"/>
        <end position="271"/>
    </location>
</feature>
<feature type="compositionally biased region" description="Basic and acidic residues" evidence="5">
    <location>
        <begin position="737"/>
        <end position="762"/>
    </location>
</feature>
<dbReference type="Pfam" id="PF25597">
    <property type="entry name" value="SH3_retrovirus"/>
    <property type="match status" value="1"/>
</dbReference>
<dbReference type="EMBL" id="CADCXU010023871">
    <property type="protein sequence ID" value="CAB0011204.1"/>
    <property type="molecule type" value="Genomic_DNA"/>
</dbReference>
<reference evidence="7 8" key="1">
    <citation type="submission" date="2020-02" db="EMBL/GenBank/DDBJ databases">
        <authorList>
            <person name="Ferguson B K."/>
        </authorList>
    </citation>
    <scope>NUCLEOTIDE SEQUENCE [LARGE SCALE GENOMIC DNA]</scope>
</reference>
<evidence type="ECO:0000313" key="8">
    <source>
        <dbReference type="Proteomes" id="UP000479000"/>
    </source>
</evidence>
<dbReference type="GO" id="GO:0071897">
    <property type="term" value="P:DNA biosynthetic process"/>
    <property type="evidence" value="ECO:0007669"/>
    <property type="project" value="UniProtKB-ARBA"/>
</dbReference>
<dbReference type="Pfam" id="PF22936">
    <property type="entry name" value="Pol_BBD"/>
    <property type="match status" value="1"/>
</dbReference>
<keyword evidence="4" id="KW-0378">Hydrolase</keyword>
<sequence>MDIKVQIDKFEGAGDWIRWKKEVTLLLKHCKVMDVVEGTLKEPAKPADDAAEAVITKYTSDLEKFNDKDILAQLVLVKSLNRANAELVNTCTSARAIWNKLLSVYEQSSGQRLDRLLEQFFNVTIDPSEDIASHVSRLQRTFAEINEELERLTTKSMPDLVLMSRVMSTLPQQYFEFKSVWESVPVEDRTIEKLTERLRLIEMRLPNKTDDSSALATNAGAKPKWNKRKGKQKKPPHDSDDSFRSGSERQKRQPKEENLRRPKQPTRNDALLCEIDSDDDVTYRCDLSRGLSSDSWIADSACSVHMTNRKEFFASYTNFPVPKKIYVGNDEVIHGYGEGTVNVEMLIGRKWVPKFLQSVWFVPKIGRNLLSVGSTVEKGYVFQANSRTCSFTKNKKLIAVGRKESNKLYKMAMRTVLPVHPAEVFVTSCATDLQLWHERLGHQGKKYVQQFLKSRGINVDFNSTKCEPCLLGKQHRASFGDRTPYRPKVAGGQINVDLCGPMEVDSVGGSRYYILFKDDYTRFRRVFFLKNKTDVPAVLKQFLEEAKQAGHNVLQLLSDNGTEINNTQVKEILSSRGIQHRVSMPYTPEQVGSAEREHRTLCECGLTLVLAAKMDKALWAEAVNTAVYLLNLTGPSSVEGKTPYEQWFKRENPPIDHLKVFGTECYVHIPKQKRKKWDKKSIKGYMVGYCDIHDGYRVWIPEKRTILLSRDVVFQNEFLNSSIIENDEIEIGKFRTSAHSDENVEQVDERRPSGEGRIDSPHRISGTPSDQNFEDVPTLDPLDPIHSSSLPDESLERSEPLSELPVSGESTGLSNSEPDHPLPLHRVNEFTMQLRDRNLIKPPERYKDYVMMADHQEPQTYREAMQTEEAAQWKAAMDDEIKSLIQMDTWELVDLPPGKKLVDCRWVFKVKIKANGEFDKFKARVVAKGFSQIPGIDYKEVFSPVVRYDTVRTLLSVAASEGLELMQFDVKTAFLNGELDEEIFMKQPDGFNDGTKRVCKLKRSIYGLKQAPPVLEHKIYQFHQVPRSDTQPSRPVFVSQSKQKGQTISGYLRRRWHPVWLELARDEEVHEQLERSIHNHRRTS</sequence>
<organism evidence="7 8">
    <name type="scientific">Nesidiocoris tenuis</name>
    <dbReference type="NCBI Taxonomy" id="355587"/>
    <lineage>
        <taxon>Eukaryota</taxon>
        <taxon>Metazoa</taxon>
        <taxon>Ecdysozoa</taxon>
        <taxon>Arthropoda</taxon>
        <taxon>Hexapoda</taxon>
        <taxon>Insecta</taxon>
        <taxon>Pterygota</taxon>
        <taxon>Neoptera</taxon>
        <taxon>Paraneoptera</taxon>
        <taxon>Hemiptera</taxon>
        <taxon>Heteroptera</taxon>
        <taxon>Panheteroptera</taxon>
        <taxon>Cimicomorpha</taxon>
        <taxon>Miridae</taxon>
        <taxon>Dicyphina</taxon>
        <taxon>Nesidiocoris</taxon>
    </lineage>
</organism>
<feature type="domain" description="Integrase catalytic" evidence="6">
    <location>
        <begin position="483"/>
        <end position="651"/>
    </location>
</feature>
<feature type="compositionally biased region" description="Basic residues" evidence="5">
    <location>
        <begin position="224"/>
        <end position="234"/>
    </location>
</feature>
<dbReference type="Pfam" id="PF14223">
    <property type="entry name" value="Retrotran_gag_2"/>
    <property type="match status" value="1"/>
</dbReference>
<accession>A0A6H5H5K9</accession>
<dbReference type="InterPro" id="IPR036397">
    <property type="entry name" value="RNaseH_sf"/>
</dbReference>
<dbReference type="InterPro" id="IPR001584">
    <property type="entry name" value="Integrase_cat-core"/>
</dbReference>
<keyword evidence="8" id="KW-1185">Reference proteome</keyword>
<dbReference type="OrthoDB" id="6629107at2759"/>
<keyword evidence="2" id="KW-0479">Metal-binding</keyword>
<evidence type="ECO:0000259" key="6">
    <source>
        <dbReference type="PROSITE" id="PS50994"/>
    </source>
</evidence>
<dbReference type="InterPro" id="IPR057670">
    <property type="entry name" value="SH3_retrovirus"/>
</dbReference>
<proteinExistence type="predicted"/>
<dbReference type="InterPro" id="IPR054722">
    <property type="entry name" value="PolX-like_BBD"/>
</dbReference>
<dbReference type="PROSITE" id="PS50994">
    <property type="entry name" value="INTEGRASE"/>
    <property type="match status" value="1"/>
</dbReference>
<dbReference type="GO" id="GO:0006508">
    <property type="term" value="P:proteolysis"/>
    <property type="evidence" value="ECO:0007669"/>
    <property type="project" value="UniProtKB-KW"/>
</dbReference>
<keyword evidence="1" id="KW-0645">Protease</keyword>
<dbReference type="InterPro" id="IPR039537">
    <property type="entry name" value="Retrotran_Ty1/copia-like"/>
</dbReference>
<dbReference type="GO" id="GO:0015074">
    <property type="term" value="P:DNA integration"/>
    <property type="evidence" value="ECO:0007669"/>
    <property type="project" value="InterPro"/>
</dbReference>
<feature type="compositionally biased region" description="Basic and acidic residues" evidence="5">
    <location>
        <begin position="235"/>
        <end position="260"/>
    </location>
</feature>
<evidence type="ECO:0000256" key="2">
    <source>
        <dbReference type="ARBA" id="ARBA00022723"/>
    </source>
</evidence>
<gene>
    <name evidence="7" type="ORF">NTEN_LOCUS16197</name>
</gene>
<dbReference type="GO" id="GO:0042575">
    <property type="term" value="C:DNA polymerase complex"/>
    <property type="evidence" value="ECO:0007669"/>
    <property type="project" value="UniProtKB-ARBA"/>
</dbReference>
<dbReference type="Pfam" id="PF13976">
    <property type="entry name" value="gag_pre-integrs"/>
    <property type="match status" value="1"/>
</dbReference>